<dbReference type="InterPro" id="IPR050583">
    <property type="entry name" value="Mycobacterial_A85_antigen"/>
</dbReference>
<dbReference type="SUPFAM" id="SSF53474">
    <property type="entry name" value="alpha/beta-Hydrolases"/>
    <property type="match status" value="1"/>
</dbReference>
<proteinExistence type="predicted"/>
<evidence type="ECO:0008006" key="3">
    <source>
        <dbReference type="Google" id="ProtNLM"/>
    </source>
</evidence>
<name>A0A210PA95_9LACO</name>
<evidence type="ECO:0000313" key="1">
    <source>
        <dbReference type="EMBL" id="OWF33407.1"/>
    </source>
</evidence>
<organism evidence="1 2">
    <name type="scientific">Companilactobacillus kimchii</name>
    <dbReference type="NCBI Taxonomy" id="2801452"/>
    <lineage>
        <taxon>Bacteria</taxon>
        <taxon>Bacillati</taxon>
        <taxon>Bacillota</taxon>
        <taxon>Bacilli</taxon>
        <taxon>Lactobacillales</taxon>
        <taxon>Lactobacillaceae</taxon>
        <taxon>Companilactobacillus</taxon>
    </lineage>
</organism>
<reference evidence="1 2" key="1">
    <citation type="submission" date="2017-03" db="EMBL/GenBank/DDBJ databases">
        <title>Genome sequence of Lactobacillus kimchii KACC 12383.</title>
        <authorList>
            <person name="Chun J."/>
        </authorList>
    </citation>
    <scope>NUCLEOTIDE SEQUENCE [LARGE SCALE GENOMIC DNA]</scope>
    <source>
        <strain evidence="1 2">KACC 12383</strain>
    </source>
</reference>
<evidence type="ECO:0000313" key="2">
    <source>
        <dbReference type="Proteomes" id="UP000196649"/>
    </source>
</evidence>
<dbReference type="GO" id="GO:0016747">
    <property type="term" value="F:acyltransferase activity, transferring groups other than amino-acyl groups"/>
    <property type="evidence" value="ECO:0007669"/>
    <property type="project" value="TreeGrafter"/>
</dbReference>
<dbReference type="InterPro" id="IPR000801">
    <property type="entry name" value="Esterase-like"/>
</dbReference>
<dbReference type="Pfam" id="PF00756">
    <property type="entry name" value="Esterase"/>
    <property type="match status" value="1"/>
</dbReference>
<dbReference type="PANTHER" id="PTHR48098:SF1">
    <property type="entry name" value="DIACYLGLYCEROL ACYLTRANSFERASE_MYCOLYLTRANSFERASE AG85A"/>
    <property type="match status" value="1"/>
</dbReference>
<gene>
    <name evidence="1" type="ORF">LKACC12383_01013</name>
</gene>
<dbReference type="Proteomes" id="UP000196649">
    <property type="component" value="Unassembled WGS sequence"/>
</dbReference>
<dbReference type="EMBL" id="MXAL01000004">
    <property type="protein sequence ID" value="OWF33407.1"/>
    <property type="molecule type" value="Genomic_DNA"/>
</dbReference>
<comment type="caution">
    <text evidence="1">The sequence shown here is derived from an EMBL/GenBank/DDBJ whole genome shotgun (WGS) entry which is preliminary data.</text>
</comment>
<dbReference type="PANTHER" id="PTHR48098">
    <property type="entry name" value="ENTEROCHELIN ESTERASE-RELATED"/>
    <property type="match status" value="1"/>
</dbReference>
<dbReference type="InterPro" id="IPR029058">
    <property type="entry name" value="AB_hydrolase_fold"/>
</dbReference>
<dbReference type="AlphaFoldDB" id="A0A210PA95"/>
<dbReference type="Gene3D" id="3.40.50.1820">
    <property type="entry name" value="alpha/beta hydrolase"/>
    <property type="match status" value="1"/>
</dbReference>
<accession>A0A210PA95</accession>
<dbReference type="RefSeq" id="WP_054642668.1">
    <property type="nucleotide sequence ID" value="NZ_LNUB01000011.1"/>
</dbReference>
<protein>
    <recommendedName>
        <fullName evidence="3">Acetylesterase</fullName>
    </recommendedName>
</protein>
<sequence length="249" mass="28681">MAIISVHFSSKLLQTQTVVRLIMPDRPINKPLQTIWWLHGLGDDGSAWIRKTRLELFASQFNVAIIIPDMQRSFFQNIYGGLPYFDYLSKELPNYLETIFPLSKNQKDTFLVGNSMGGYGSYKWSALNPDKFSYVATLSPVTNLNTVTSFMEDYQSILGKEPNKITSLFDLMSPNIKQLKKINWIQFMGSDDSLREDSEAFTKKVQNQLNLDLNQNILSGNHNWTFWDEQLPELFKWLPLHKLDSGGNN</sequence>